<dbReference type="AlphaFoldDB" id="A0A1Z5JDR3"/>
<dbReference type="EMBL" id="BDSP01000050">
    <property type="protein sequence ID" value="GAX12135.1"/>
    <property type="molecule type" value="Genomic_DNA"/>
</dbReference>
<feature type="signal peptide" evidence="1">
    <location>
        <begin position="1"/>
        <end position="19"/>
    </location>
</feature>
<proteinExistence type="predicted"/>
<evidence type="ECO:0000313" key="3">
    <source>
        <dbReference type="Proteomes" id="UP000198406"/>
    </source>
</evidence>
<feature type="chain" id="PRO_5012622425" evidence="1">
    <location>
        <begin position="20"/>
        <end position="260"/>
    </location>
</feature>
<reference evidence="2 3" key="1">
    <citation type="journal article" date="2015" name="Plant Cell">
        <title>Oil accumulation by the oleaginous diatom Fistulifera solaris as revealed by the genome and transcriptome.</title>
        <authorList>
            <person name="Tanaka T."/>
            <person name="Maeda Y."/>
            <person name="Veluchamy A."/>
            <person name="Tanaka M."/>
            <person name="Abida H."/>
            <person name="Marechal E."/>
            <person name="Bowler C."/>
            <person name="Muto M."/>
            <person name="Sunaga Y."/>
            <person name="Tanaka M."/>
            <person name="Yoshino T."/>
            <person name="Taniguchi T."/>
            <person name="Fukuda Y."/>
            <person name="Nemoto M."/>
            <person name="Matsumoto M."/>
            <person name="Wong P.S."/>
            <person name="Aburatani S."/>
            <person name="Fujibuchi W."/>
        </authorList>
    </citation>
    <scope>NUCLEOTIDE SEQUENCE [LARGE SCALE GENOMIC DNA]</scope>
    <source>
        <strain evidence="2 3">JPCC DA0580</strain>
    </source>
</reference>
<sequence>MKLSLLFLSAFAAAQPSLAFVVLHRPTSHRSQQRLFLSSEPTNEQKVGNLVADDEWNGLSLELAEVVRLAVVEDLKKNTREFLGKDDYKVGDLSKEIDSRVKQGVAQMRNKEDYELGDFVLAMDEMAKSMTEQMTGKEYEAGDLSLELDKRIKQKVADWAGKETYEVGDLSREMVKRVQSRVEEFTGKPYELGDVAREIENRRRNWIRDYLGAEAADNYQFGDITKKAVSQFTGKDEYEFGDITKKVIGGLFSGKKKKTD</sequence>
<dbReference type="InParanoid" id="A0A1Z5JDR3"/>
<protein>
    <submittedName>
        <fullName evidence="2">Uncharacterized protein</fullName>
    </submittedName>
</protein>
<keyword evidence="1" id="KW-0732">Signal</keyword>
<evidence type="ECO:0000313" key="2">
    <source>
        <dbReference type="EMBL" id="GAX12135.1"/>
    </source>
</evidence>
<dbReference type="OrthoDB" id="430915at2759"/>
<organism evidence="2 3">
    <name type="scientific">Fistulifera solaris</name>
    <name type="common">Oleaginous diatom</name>
    <dbReference type="NCBI Taxonomy" id="1519565"/>
    <lineage>
        <taxon>Eukaryota</taxon>
        <taxon>Sar</taxon>
        <taxon>Stramenopiles</taxon>
        <taxon>Ochrophyta</taxon>
        <taxon>Bacillariophyta</taxon>
        <taxon>Bacillariophyceae</taxon>
        <taxon>Bacillariophycidae</taxon>
        <taxon>Naviculales</taxon>
        <taxon>Naviculaceae</taxon>
        <taxon>Fistulifera</taxon>
    </lineage>
</organism>
<name>A0A1Z5JDR3_FISSO</name>
<keyword evidence="3" id="KW-1185">Reference proteome</keyword>
<evidence type="ECO:0000256" key="1">
    <source>
        <dbReference type="SAM" id="SignalP"/>
    </source>
</evidence>
<accession>A0A1Z5JDR3</accession>
<gene>
    <name evidence="2" type="ORF">FisN_1Hh060</name>
</gene>
<comment type="caution">
    <text evidence="2">The sequence shown here is derived from an EMBL/GenBank/DDBJ whole genome shotgun (WGS) entry which is preliminary data.</text>
</comment>
<dbReference type="Proteomes" id="UP000198406">
    <property type="component" value="Unassembled WGS sequence"/>
</dbReference>